<evidence type="ECO:0000313" key="3">
    <source>
        <dbReference type="EMBL" id="KAK9819865.1"/>
    </source>
</evidence>
<dbReference type="EMBL" id="JALJOR010000003">
    <property type="protein sequence ID" value="KAK9819865.1"/>
    <property type="molecule type" value="Genomic_DNA"/>
</dbReference>
<keyword evidence="4" id="KW-1185">Reference proteome</keyword>
<feature type="domain" description="DUF7798" evidence="2">
    <location>
        <begin position="215"/>
        <end position="421"/>
    </location>
</feature>
<evidence type="ECO:0000256" key="1">
    <source>
        <dbReference type="SAM" id="MobiDB-lite"/>
    </source>
</evidence>
<protein>
    <recommendedName>
        <fullName evidence="2">DUF7798 domain-containing protein</fullName>
    </recommendedName>
</protein>
<dbReference type="PANTHER" id="PTHR36011">
    <property type="entry name" value="BAT2 DOMAIN PROTEIN"/>
    <property type="match status" value="1"/>
</dbReference>
<dbReference type="Pfam" id="PF25074">
    <property type="entry name" value="DUF7798"/>
    <property type="match status" value="1"/>
</dbReference>
<evidence type="ECO:0000313" key="4">
    <source>
        <dbReference type="Proteomes" id="UP001489004"/>
    </source>
</evidence>
<evidence type="ECO:0000259" key="2">
    <source>
        <dbReference type="Pfam" id="PF25074"/>
    </source>
</evidence>
<feature type="region of interest" description="Disordered" evidence="1">
    <location>
        <begin position="1"/>
        <end position="48"/>
    </location>
</feature>
<feature type="compositionally biased region" description="Acidic residues" evidence="1">
    <location>
        <begin position="1"/>
        <end position="20"/>
    </location>
</feature>
<reference evidence="3 4" key="1">
    <citation type="journal article" date="2024" name="Nat. Commun.">
        <title>Phylogenomics reveals the evolutionary origins of lichenization in chlorophyte algae.</title>
        <authorList>
            <person name="Puginier C."/>
            <person name="Libourel C."/>
            <person name="Otte J."/>
            <person name="Skaloud P."/>
            <person name="Haon M."/>
            <person name="Grisel S."/>
            <person name="Petersen M."/>
            <person name="Berrin J.G."/>
            <person name="Delaux P.M."/>
            <person name="Dal Grande F."/>
            <person name="Keller J."/>
        </authorList>
    </citation>
    <scope>NUCLEOTIDE SEQUENCE [LARGE SCALE GENOMIC DNA]</scope>
    <source>
        <strain evidence="3 4">SAG 2043</strain>
    </source>
</reference>
<feature type="compositionally biased region" description="Polar residues" evidence="1">
    <location>
        <begin position="25"/>
        <end position="34"/>
    </location>
</feature>
<dbReference type="Proteomes" id="UP001489004">
    <property type="component" value="Unassembled WGS sequence"/>
</dbReference>
<dbReference type="InterPro" id="IPR056700">
    <property type="entry name" value="DUF7798"/>
</dbReference>
<comment type="caution">
    <text evidence="3">The sequence shown here is derived from an EMBL/GenBank/DDBJ whole genome shotgun (WGS) entry which is preliminary data.</text>
</comment>
<accession>A0AAW1QEM6</accession>
<feature type="region of interest" description="Disordered" evidence="1">
    <location>
        <begin position="320"/>
        <end position="342"/>
    </location>
</feature>
<sequence length="465" mass="48998">MDDDLTQEDIDEWATVEGIDEVISASESPQSPQGSDADKEQFPQEPAKLGASLREVAAGAARDVRELTDSFQQVLQEVLERLQGEDTSLELGLAAIDDQVEQLAQGVSQTFGSLWGGARGVLRGGLTYGQRVAERLEEAAAAAAKELAETVEEGVRDASSGLAAAAGNTRRVGGLLASRAEHGLEEFGRQAIELLEGDLPPGGAAARRIAGEEATFDHCFYIYGGRQSLEELEALSNECARVCNRLRARLPDADKAQLDSTLTMLSPLFNLEGQAGGDEAAAGAEGGAAVDSPLARGHAVVVELRNAGVAKASKLVTELSERSTRPAATTAPGLAGTQGAPADSEQAEALQRVRGEGVRCLGELAALCVERMLALARSVSAQFRFSRPTDDDIQWPPGCKDKAALLCAQAKLMLTDLETLASAKALGKELGADCTAAQGRVQEAYRGLMYVVLLTTLDRSLLEAR</sequence>
<gene>
    <name evidence="3" type="ORF">WJX72_003448</name>
</gene>
<name>A0AAW1QEM6_9CHLO</name>
<dbReference type="PANTHER" id="PTHR36011:SF1">
    <property type="entry name" value="BAT2 DOMAIN PROTEIN"/>
    <property type="match status" value="1"/>
</dbReference>
<proteinExistence type="predicted"/>
<organism evidence="3 4">
    <name type="scientific">[Myrmecia] bisecta</name>
    <dbReference type="NCBI Taxonomy" id="41462"/>
    <lineage>
        <taxon>Eukaryota</taxon>
        <taxon>Viridiplantae</taxon>
        <taxon>Chlorophyta</taxon>
        <taxon>core chlorophytes</taxon>
        <taxon>Trebouxiophyceae</taxon>
        <taxon>Trebouxiales</taxon>
        <taxon>Trebouxiaceae</taxon>
        <taxon>Myrmecia</taxon>
    </lineage>
</organism>
<dbReference type="AlphaFoldDB" id="A0AAW1QEM6"/>
<feature type="compositionally biased region" description="Low complexity" evidence="1">
    <location>
        <begin position="326"/>
        <end position="342"/>
    </location>
</feature>